<dbReference type="PROSITE" id="PS00061">
    <property type="entry name" value="ADH_SHORT"/>
    <property type="match status" value="1"/>
</dbReference>
<dbReference type="SUPFAM" id="SSF51735">
    <property type="entry name" value="NAD(P)-binding Rossmann-fold domains"/>
    <property type="match status" value="1"/>
</dbReference>
<evidence type="ECO:0000313" key="5">
    <source>
        <dbReference type="Proteomes" id="UP001501565"/>
    </source>
</evidence>
<dbReference type="InterPro" id="IPR036291">
    <property type="entry name" value="NAD(P)-bd_dom_sf"/>
</dbReference>
<dbReference type="EMBL" id="BAABBN010000004">
    <property type="protein sequence ID" value="GAA3917933.1"/>
    <property type="molecule type" value="Genomic_DNA"/>
</dbReference>
<gene>
    <name evidence="4" type="ORF">GCM10022277_11270</name>
</gene>
<organism evidence="4 5">
    <name type="scientific">Litoribacillus peritrichatus</name>
    <dbReference type="NCBI Taxonomy" id="718191"/>
    <lineage>
        <taxon>Bacteria</taxon>
        <taxon>Pseudomonadati</taxon>
        <taxon>Pseudomonadota</taxon>
        <taxon>Gammaproteobacteria</taxon>
        <taxon>Oceanospirillales</taxon>
        <taxon>Oceanospirillaceae</taxon>
        <taxon>Litoribacillus</taxon>
    </lineage>
</organism>
<dbReference type="InterPro" id="IPR020904">
    <property type="entry name" value="Sc_DH/Rdtase_CS"/>
</dbReference>
<evidence type="ECO:0000313" key="4">
    <source>
        <dbReference type="EMBL" id="GAA3917933.1"/>
    </source>
</evidence>
<reference evidence="5" key="1">
    <citation type="journal article" date="2019" name="Int. J. Syst. Evol. Microbiol.">
        <title>The Global Catalogue of Microorganisms (GCM) 10K type strain sequencing project: providing services to taxonomists for standard genome sequencing and annotation.</title>
        <authorList>
            <consortium name="The Broad Institute Genomics Platform"/>
            <consortium name="The Broad Institute Genome Sequencing Center for Infectious Disease"/>
            <person name="Wu L."/>
            <person name="Ma J."/>
        </authorList>
    </citation>
    <scope>NUCLEOTIDE SEQUENCE [LARGE SCALE GENOMIC DNA]</scope>
    <source>
        <strain evidence="5">JCM 17551</strain>
    </source>
</reference>
<dbReference type="PANTHER" id="PTHR42901">
    <property type="entry name" value="ALCOHOL DEHYDROGENASE"/>
    <property type="match status" value="1"/>
</dbReference>
<keyword evidence="2" id="KW-0560">Oxidoreductase</keyword>
<proteinExistence type="inferred from homology"/>
<name>A0ABP7M8W3_9GAMM</name>
<keyword evidence="5" id="KW-1185">Reference proteome</keyword>
<evidence type="ECO:0000256" key="1">
    <source>
        <dbReference type="ARBA" id="ARBA00006484"/>
    </source>
</evidence>
<dbReference type="Proteomes" id="UP001501565">
    <property type="component" value="Unassembled WGS sequence"/>
</dbReference>
<dbReference type="Gene3D" id="3.40.50.720">
    <property type="entry name" value="NAD(P)-binding Rossmann-like Domain"/>
    <property type="match status" value="1"/>
</dbReference>
<dbReference type="PRINTS" id="PR00080">
    <property type="entry name" value="SDRFAMILY"/>
</dbReference>
<accession>A0ABP7M8W3</accession>
<dbReference type="NCBIfam" id="NF006509">
    <property type="entry name" value="PRK08945.1"/>
    <property type="match status" value="1"/>
</dbReference>
<comment type="similarity">
    <text evidence="1 3">Belongs to the short-chain dehydrogenases/reductases (SDR) family.</text>
</comment>
<dbReference type="Pfam" id="PF00106">
    <property type="entry name" value="adh_short"/>
    <property type="match status" value="1"/>
</dbReference>
<dbReference type="PRINTS" id="PR00081">
    <property type="entry name" value="GDHRDH"/>
</dbReference>
<dbReference type="RefSeq" id="WP_344796347.1">
    <property type="nucleotide sequence ID" value="NZ_BAABBN010000004.1"/>
</dbReference>
<evidence type="ECO:0000256" key="3">
    <source>
        <dbReference type="RuleBase" id="RU000363"/>
    </source>
</evidence>
<evidence type="ECO:0000256" key="2">
    <source>
        <dbReference type="ARBA" id="ARBA00023002"/>
    </source>
</evidence>
<dbReference type="PANTHER" id="PTHR42901:SF1">
    <property type="entry name" value="ALCOHOL DEHYDROGENASE"/>
    <property type="match status" value="1"/>
</dbReference>
<dbReference type="InterPro" id="IPR002347">
    <property type="entry name" value="SDR_fam"/>
</dbReference>
<protein>
    <submittedName>
        <fullName evidence="4">YciK family oxidoreductase</fullName>
    </submittedName>
</protein>
<comment type="caution">
    <text evidence="4">The sequence shown here is derived from an EMBL/GenBank/DDBJ whole genome shotgun (WGS) entry which is preliminary data.</text>
</comment>
<sequence>MFDFDAPEGCLKGKKIMVTGAAAGIGRAAAITFAKYGATVLLHGRNEESLNPVYDEIEALGLELPAICPLDLEFAQPEQYEELAALIEQEFGTIDGLLNNASLLGVRSPIQSYDPSLWMKVMQVNVNATFMLTQALLPLMDKDTPSSIVFTSSSVGRKGRAHWGAYAASKFATEGLMETLADELPGISKIRVNSINPGATRTQMRAWAYPGEVPTNNPAPDEIMNAYLYLMSDSSLEINSQKIDAQTK</sequence>